<dbReference type="OMA" id="ARMFATR"/>
<reference evidence="3 4" key="1">
    <citation type="journal article" date="2013" name="PLoS Genet.">
        <title>Genomic mechanisms accounting for the adaptation to parasitism in nematode-trapping fungi.</title>
        <authorList>
            <person name="Meerupati T."/>
            <person name="Andersson K.M."/>
            <person name="Friman E."/>
            <person name="Kumar D."/>
            <person name="Tunlid A."/>
            <person name="Ahren D."/>
        </authorList>
    </citation>
    <scope>NUCLEOTIDE SEQUENCE [LARGE SCALE GENOMIC DNA]</scope>
    <source>
        <strain evidence="3 4">CBS 200.50</strain>
    </source>
</reference>
<organism evidence="3 4">
    <name type="scientific">Dactylellina haptotyla (strain CBS 200.50)</name>
    <name type="common">Nematode-trapping fungus</name>
    <name type="synonym">Monacrosporium haptotylum</name>
    <dbReference type="NCBI Taxonomy" id="1284197"/>
    <lineage>
        <taxon>Eukaryota</taxon>
        <taxon>Fungi</taxon>
        <taxon>Dikarya</taxon>
        <taxon>Ascomycota</taxon>
        <taxon>Pezizomycotina</taxon>
        <taxon>Orbiliomycetes</taxon>
        <taxon>Orbiliales</taxon>
        <taxon>Orbiliaceae</taxon>
        <taxon>Dactylellina</taxon>
    </lineage>
</organism>
<evidence type="ECO:0000313" key="3">
    <source>
        <dbReference type="EMBL" id="EPS35191.1"/>
    </source>
</evidence>
<evidence type="ECO:0000313" key="4">
    <source>
        <dbReference type="Proteomes" id="UP000015100"/>
    </source>
</evidence>
<keyword evidence="4" id="KW-1185">Reference proteome</keyword>
<dbReference type="STRING" id="1284197.S8A1Z8"/>
<dbReference type="HOGENOM" id="CLU_316641_0_0_1"/>
<accession>S8A1Z8</accession>
<dbReference type="AlphaFoldDB" id="S8A1Z8"/>
<feature type="region of interest" description="Disordered" evidence="2">
    <location>
        <begin position="1"/>
        <end position="21"/>
    </location>
</feature>
<dbReference type="Proteomes" id="UP000015100">
    <property type="component" value="Unassembled WGS sequence"/>
</dbReference>
<dbReference type="eggNOG" id="ENOG502S1QC">
    <property type="taxonomic scope" value="Eukaryota"/>
</dbReference>
<comment type="caution">
    <text evidence="3">The sequence shown here is derived from an EMBL/GenBank/DDBJ whole genome shotgun (WGS) entry which is preliminary data.</text>
</comment>
<feature type="repeat" description="PPR" evidence="1">
    <location>
        <begin position="584"/>
        <end position="618"/>
    </location>
</feature>
<evidence type="ECO:0000256" key="1">
    <source>
        <dbReference type="PROSITE-ProRule" id="PRU00708"/>
    </source>
</evidence>
<gene>
    <name evidence="3" type="ORF">H072_11505</name>
</gene>
<proteinExistence type="predicted"/>
<name>S8A1Z8_DACHA</name>
<reference evidence="4" key="2">
    <citation type="submission" date="2013-04" db="EMBL/GenBank/DDBJ databases">
        <title>Genomic mechanisms accounting for the adaptation to parasitism in nematode-trapping fungi.</title>
        <authorList>
            <person name="Ahren D.G."/>
        </authorList>
    </citation>
    <scope>NUCLEOTIDE SEQUENCE [LARGE SCALE GENOMIC DNA]</scope>
    <source>
        <strain evidence="4">CBS 200.50</strain>
    </source>
</reference>
<evidence type="ECO:0008006" key="5">
    <source>
        <dbReference type="Google" id="ProtNLM"/>
    </source>
</evidence>
<dbReference type="InterPro" id="IPR002885">
    <property type="entry name" value="PPR_rpt"/>
</dbReference>
<protein>
    <recommendedName>
        <fullName evidence="5">Pentatricopeptide repeat domain-containing protein</fullName>
    </recommendedName>
</protein>
<sequence length="921" mass="107117">MRQFAGRLVRSQYGPARPAPRRNIRHLPVRKPNLSVTSRGNAVSVASTGLQKVKKDGFAIQIRCNHDNRGPRGAYWFHPDNWLKKERTDVIYGDDRDLDNLPPEPPKKEWWMDAQYPAGKLQKPTKKAKAQPPSLKTTHFLKAKTMPELKARRSAKARPAKSQLMKTLAVKTKDYAHFLGKESKDFQDFKRESEVECQETLGKLLVDVPGVNGYHDYWFQLLKFRARIDGNKGIQAIWTGMSMRNIEIPVSGPMADEIWRYFLKAGCEDEEFLKKIYHYNLYQFKNAKGEFWKPFYDELVGGTLQKNPSQALLWHSKLIDMYPRSKLEHFFQANAGEPQNLWTLFRIFASPKVGPSYDMVIPFLCQQEQYEIAINWHKMFFNKKDLPADSHVADRLLEYYAFHKPLKELEELLRDFHAKGIKFVQGTPIALIKARYRTPAMMELFCKLYTEKVLPNDCFTDKFWAFLLTYQRFTEADVTRYMKRLDIDHIGESTTKEFVKRSRTIAAFVRGISLLHKRKMEVDEEVYNKFLEVKARYQPQEALEESLPIEGLQISRANALLHGYLSTYRWKFFNHVYIGIRMKNCATWNLFLRRLFMTGQTKAGLELMEEMRAIGLPIQSAGQRELLRAILLPRRPGHRPITQSAGAIQNKDLRLATNYLRALLMNGENVEPGLWLEVIKRFGMFGKLRDLERLCLWLADWYNPQKHISHQPSIPIKFTDVGGISSLEYKGPEEVAWTEPPITKSENSPKNPLRILFPLNTLRALIEWGFMSMHRTWYLDLIRRDSSIAEKAQYSRCVWGVRLVRKLKEKGVWVDKRSVARAVRVRLRALEGSRYHWESFDTNMSKHEPINLGTIAAIAEKAWGEELFPQGSWSTEQGLLAMLKAPPVKNLVLRRPRIRTTRRSSSILETQHTLVPTVSQI</sequence>
<dbReference type="EMBL" id="AQGS01001233">
    <property type="protein sequence ID" value="EPS35191.1"/>
    <property type="molecule type" value="Genomic_DNA"/>
</dbReference>
<dbReference type="PROSITE" id="PS51375">
    <property type="entry name" value="PPR"/>
    <property type="match status" value="1"/>
</dbReference>
<dbReference type="OrthoDB" id="5366531at2759"/>
<evidence type="ECO:0000256" key="2">
    <source>
        <dbReference type="SAM" id="MobiDB-lite"/>
    </source>
</evidence>